<dbReference type="GO" id="GO:0003677">
    <property type="term" value="F:DNA binding"/>
    <property type="evidence" value="ECO:0007669"/>
    <property type="project" value="InterPro"/>
</dbReference>
<keyword evidence="4" id="KW-0804">Transcription</keyword>
<dbReference type="AlphaFoldDB" id="A0AAU9CWK2"/>
<dbReference type="PANTHER" id="PTHR43133:SF63">
    <property type="entry name" value="RNA POLYMERASE SIGMA FACTOR FECI-RELATED"/>
    <property type="match status" value="1"/>
</dbReference>
<dbReference type="InterPro" id="IPR013324">
    <property type="entry name" value="RNA_pol_sigma_r3/r4-like"/>
</dbReference>
<dbReference type="KEGG" id="fax:FUAX_47950"/>
<dbReference type="SUPFAM" id="SSF88946">
    <property type="entry name" value="Sigma2 domain of RNA polymerase sigma factors"/>
    <property type="match status" value="1"/>
</dbReference>
<keyword evidence="7" id="KW-0614">Plasmid</keyword>
<dbReference type="Pfam" id="PF08281">
    <property type="entry name" value="Sigma70_r4_2"/>
    <property type="match status" value="1"/>
</dbReference>
<dbReference type="PANTHER" id="PTHR43133">
    <property type="entry name" value="RNA POLYMERASE ECF-TYPE SIGMA FACTO"/>
    <property type="match status" value="1"/>
</dbReference>
<dbReference type="InterPro" id="IPR036388">
    <property type="entry name" value="WH-like_DNA-bd_sf"/>
</dbReference>
<accession>A0AAU9CWK2</accession>
<evidence type="ECO:0000259" key="5">
    <source>
        <dbReference type="Pfam" id="PF04542"/>
    </source>
</evidence>
<organism evidence="7 8">
    <name type="scientific">Fulvitalea axinellae</name>
    <dbReference type="NCBI Taxonomy" id="1182444"/>
    <lineage>
        <taxon>Bacteria</taxon>
        <taxon>Pseudomonadati</taxon>
        <taxon>Bacteroidota</taxon>
        <taxon>Cytophagia</taxon>
        <taxon>Cytophagales</taxon>
        <taxon>Persicobacteraceae</taxon>
        <taxon>Fulvitalea</taxon>
    </lineage>
</organism>
<dbReference type="Proteomes" id="UP001348817">
    <property type="component" value="Plasmid pFA4"/>
</dbReference>
<dbReference type="EMBL" id="AP025318">
    <property type="protein sequence ID" value="BDD12363.1"/>
    <property type="molecule type" value="Genomic_DNA"/>
</dbReference>
<protein>
    <submittedName>
        <fullName evidence="7">RNA polymerase sigma-70 factor</fullName>
    </submittedName>
</protein>
<evidence type="ECO:0000256" key="4">
    <source>
        <dbReference type="ARBA" id="ARBA00023163"/>
    </source>
</evidence>
<name>A0AAU9CWK2_9BACT</name>
<dbReference type="CDD" id="cd06171">
    <property type="entry name" value="Sigma70_r4"/>
    <property type="match status" value="1"/>
</dbReference>
<dbReference type="SUPFAM" id="SSF88659">
    <property type="entry name" value="Sigma3 and sigma4 domains of RNA polymerase sigma factors"/>
    <property type="match status" value="1"/>
</dbReference>
<evidence type="ECO:0000313" key="8">
    <source>
        <dbReference type="Proteomes" id="UP001348817"/>
    </source>
</evidence>
<geneLocation type="plasmid" evidence="7 8">
    <name>pFA4</name>
</geneLocation>
<sequence length="166" mass="19391">MTREEFKYSYQTHARAVRNYLYYRSGSTAVADDITQETFVRVWEKQFEYDAEKTKSLLYKIANQLFLDRVRKEKTEAAYTEELVFKLKHNSEGDGEKEAMLRKCERALAGLSENERTVFLMSRKDGMKYGDIAECLEISVKAVEKRMGLALKKLKDNQSWNVTTSI</sequence>
<gene>
    <name evidence="7" type="ORF">FUAX_47950</name>
</gene>
<proteinExistence type="inferred from homology"/>
<feature type="domain" description="RNA polymerase sigma factor 70 region 4 type 2" evidence="6">
    <location>
        <begin position="105"/>
        <end position="154"/>
    </location>
</feature>
<dbReference type="GO" id="GO:0016987">
    <property type="term" value="F:sigma factor activity"/>
    <property type="evidence" value="ECO:0007669"/>
    <property type="project" value="UniProtKB-KW"/>
</dbReference>
<dbReference type="Gene3D" id="1.10.10.10">
    <property type="entry name" value="Winged helix-like DNA-binding domain superfamily/Winged helix DNA-binding domain"/>
    <property type="match status" value="1"/>
</dbReference>
<dbReference type="InterPro" id="IPR039425">
    <property type="entry name" value="RNA_pol_sigma-70-like"/>
</dbReference>
<evidence type="ECO:0000256" key="3">
    <source>
        <dbReference type="ARBA" id="ARBA00023082"/>
    </source>
</evidence>
<reference evidence="7 8" key="1">
    <citation type="submission" date="2021-12" db="EMBL/GenBank/DDBJ databases">
        <title>Genome sequencing of bacteria with rrn-lacking chromosome and rrn-plasmid.</title>
        <authorList>
            <person name="Anda M."/>
            <person name="Iwasaki W."/>
        </authorList>
    </citation>
    <scope>NUCLEOTIDE SEQUENCE [LARGE SCALE GENOMIC DNA]</scope>
    <source>
        <strain evidence="7 8">DSM 100852</strain>
        <plasmid evidence="7 8">pFA4</plasmid>
    </source>
</reference>
<evidence type="ECO:0000259" key="6">
    <source>
        <dbReference type="Pfam" id="PF08281"/>
    </source>
</evidence>
<keyword evidence="3" id="KW-0731">Sigma factor</keyword>
<keyword evidence="2" id="KW-0805">Transcription regulation</keyword>
<comment type="similarity">
    <text evidence="1">Belongs to the sigma-70 factor family. ECF subfamily.</text>
</comment>
<dbReference type="InterPro" id="IPR014284">
    <property type="entry name" value="RNA_pol_sigma-70_dom"/>
</dbReference>
<dbReference type="InterPro" id="IPR013325">
    <property type="entry name" value="RNA_pol_sigma_r2"/>
</dbReference>
<dbReference type="InterPro" id="IPR013249">
    <property type="entry name" value="RNA_pol_sigma70_r4_t2"/>
</dbReference>
<feature type="domain" description="RNA polymerase sigma-70 region 2" evidence="5">
    <location>
        <begin position="10"/>
        <end position="74"/>
    </location>
</feature>
<dbReference type="NCBIfam" id="TIGR02937">
    <property type="entry name" value="sigma70-ECF"/>
    <property type="match status" value="1"/>
</dbReference>
<evidence type="ECO:0000256" key="1">
    <source>
        <dbReference type="ARBA" id="ARBA00010641"/>
    </source>
</evidence>
<dbReference type="RefSeq" id="WP_338395714.1">
    <property type="nucleotide sequence ID" value="NZ_AP025318.1"/>
</dbReference>
<evidence type="ECO:0000256" key="2">
    <source>
        <dbReference type="ARBA" id="ARBA00023015"/>
    </source>
</evidence>
<dbReference type="GO" id="GO:0006352">
    <property type="term" value="P:DNA-templated transcription initiation"/>
    <property type="evidence" value="ECO:0007669"/>
    <property type="project" value="InterPro"/>
</dbReference>
<keyword evidence="8" id="KW-1185">Reference proteome</keyword>
<evidence type="ECO:0000313" key="7">
    <source>
        <dbReference type="EMBL" id="BDD12363.1"/>
    </source>
</evidence>
<dbReference type="Gene3D" id="1.10.1740.10">
    <property type="match status" value="1"/>
</dbReference>
<dbReference type="Pfam" id="PF04542">
    <property type="entry name" value="Sigma70_r2"/>
    <property type="match status" value="1"/>
</dbReference>
<dbReference type="InterPro" id="IPR007627">
    <property type="entry name" value="RNA_pol_sigma70_r2"/>
</dbReference>